<dbReference type="Proteomes" id="UP001498398">
    <property type="component" value="Unassembled WGS sequence"/>
</dbReference>
<keyword evidence="9" id="KW-1185">Reference proteome</keyword>
<keyword evidence="5 7" id="KW-0472">Membrane</keyword>
<evidence type="ECO:0000256" key="3">
    <source>
        <dbReference type="ARBA" id="ARBA00022692"/>
    </source>
</evidence>
<evidence type="ECO:0000256" key="1">
    <source>
        <dbReference type="ARBA" id="ARBA00004141"/>
    </source>
</evidence>
<evidence type="ECO:0000256" key="6">
    <source>
        <dbReference type="SAM" id="MobiDB-lite"/>
    </source>
</evidence>
<feature type="transmembrane region" description="Helical" evidence="7">
    <location>
        <begin position="195"/>
        <end position="215"/>
    </location>
</feature>
<evidence type="ECO:0000256" key="7">
    <source>
        <dbReference type="SAM" id="Phobius"/>
    </source>
</evidence>
<protein>
    <recommendedName>
        <fullName evidence="10">Major facilitator superfamily (MFS) profile domain-containing protein</fullName>
    </recommendedName>
</protein>
<keyword evidence="2" id="KW-0813">Transport</keyword>
<dbReference type="InterPro" id="IPR011701">
    <property type="entry name" value="MFS"/>
</dbReference>
<dbReference type="Pfam" id="PF07690">
    <property type="entry name" value="MFS_1"/>
    <property type="match status" value="1"/>
</dbReference>
<dbReference type="PANTHER" id="PTHR23504:SF17">
    <property type="entry name" value="MAJOR FACILITATOR SUPERFAMILY (MFS) PROFILE DOMAIN-CONTAINING PROTEIN"/>
    <property type="match status" value="1"/>
</dbReference>
<feature type="transmembrane region" description="Helical" evidence="7">
    <location>
        <begin position="227"/>
        <end position="252"/>
    </location>
</feature>
<comment type="subcellular location">
    <subcellularLocation>
        <location evidence="1">Membrane</location>
        <topology evidence="1">Multi-pass membrane protein</topology>
    </subcellularLocation>
</comment>
<reference evidence="8 9" key="1">
    <citation type="submission" date="2024-01" db="EMBL/GenBank/DDBJ databases">
        <title>A draft genome for the cacao thread blight pathogen Marasmiellus scandens.</title>
        <authorList>
            <person name="Baruah I.K."/>
            <person name="Leung J."/>
            <person name="Bukari Y."/>
            <person name="Amoako-Attah I."/>
            <person name="Meinhardt L.W."/>
            <person name="Bailey B.A."/>
            <person name="Cohen S.P."/>
        </authorList>
    </citation>
    <scope>NUCLEOTIDE SEQUENCE [LARGE SCALE GENOMIC DNA]</scope>
    <source>
        <strain evidence="8 9">GH-19</strain>
    </source>
</reference>
<gene>
    <name evidence="8" type="ORF">VKT23_015101</name>
</gene>
<keyword evidence="4 7" id="KW-1133">Transmembrane helix</keyword>
<proteinExistence type="predicted"/>
<comment type="caution">
    <text evidence="8">The sequence shown here is derived from an EMBL/GenBank/DDBJ whole genome shotgun (WGS) entry which is preliminary data.</text>
</comment>
<feature type="transmembrane region" description="Helical" evidence="7">
    <location>
        <begin position="272"/>
        <end position="295"/>
    </location>
</feature>
<evidence type="ECO:0000256" key="4">
    <source>
        <dbReference type="ARBA" id="ARBA00022989"/>
    </source>
</evidence>
<evidence type="ECO:0000256" key="5">
    <source>
        <dbReference type="ARBA" id="ARBA00023136"/>
    </source>
</evidence>
<keyword evidence="3 7" id="KW-0812">Transmembrane</keyword>
<feature type="transmembrane region" description="Helical" evidence="7">
    <location>
        <begin position="142"/>
        <end position="162"/>
    </location>
</feature>
<feature type="transmembrane region" description="Helical" evidence="7">
    <location>
        <begin position="56"/>
        <end position="74"/>
    </location>
</feature>
<evidence type="ECO:0000256" key="2">
    <source>
        <dbReference type="ARBA" id="ARBA00022448"/>
    </source>
</evidence>
<dbReference type="PANTHER" id="PTHR23504">
    <property type="entry name" value="MAJOR FACILITATOR SUPERFAMILY DOMAIN-CONTAINING PROTEIN 10"/>
    <property type="match status" value="1"/>
</dbReference>
<feature type="transmembrane region" description="Helical" evidence="7">
    <location>
        <begin position="169"/>
        <end position="189"/>
    </location>
</feature>
<dbReference type="Gene3D" id="1.20.1250.20">
    <property type="entry name" value="MFS general substrate transporter like domains"/>
    <property type="match status" value="1"/>
</dbReference>
<sequence length="640" mass="69136">MHASGLRSVSSYSSLRLAEPFHQGRRNEDGLHVDLNVQDVPAIPTLLGSDEMTTPLPTLPMTVLSIMMLGEFLSSNVSTPFLLFMVKGIASLWCLLVSTLKNKLPGFGVFQEDSEAAFWTGILGTLSDTYLKKLSVSDQGQLLVATFFLTQFLTSLAWAIIADRYGRRIVLVSSLFGSAVTCGLFGTSTSLSQAIVIRLLQGAFAGSVGVARGSVPLVTNASNEGRAYAILGHNSFCWGFGGMLGPIIGGLFERPAEKWPLVFGNIKLFVNLPYLLPCAVAAAILLFGALLACFLGPNGESPAANVHSKTEKLMSQLDFDELPSTMTPLLTRVRSLTPLPSLHRAIPRKISRRLRNPSREPRFGSLGSSFFPSSSLPNRANTGIDLYRTFTASSQTSGLGSTRTSRVIDNYGSDIDTSELNLGERFVLANENAVNNISDLWVAAAISTDTEGEIDEDETPNLDSIVHSYFDEDETRGRGNTRTTRTRKHLHTGPSLSIPRASKSTSRTRHQASYSSLRQSQSQTGIFANTGVDSIVDLTDAPESAPLANLTPIFEARPLVLPPPPSDILEPLRIENCTEAITVLEAKLLWGGIPIAIIVQYGLLALHTTTHDQVFLSYLITEYEGGGLNLGAADFAQISV</sequence>
<feature type="transmembrane region" description="Helical" evidence="7">
    <location>
        <begin position="81"/>
        <end position="100"/>
    </location>
</feature>
<evidence type="ECO:0000313" key="9">
    <source>
        <dbReference type="Proteomes" id="UP001498398"/>
    </source>
</evidence>
<dbReference type="SUPFAM" id="SSF103473">
    <property type="entry name" value="MFS general substrate transporter"/>
    <property type="match status" value="1"/>
</dbReference>
<dbReference type="InterPro" id="IPR036259">
    <property type="entry name" value="MFS_trans_sf"/>
</dbReference>
<dbReference type="EMBL" id="JBANRG010000049">
    <property type="protein sequence ID" value="KAK7444784.1"/>
    <property type="molecule type" value="Genomic_DNA"/>
</dbReference>
<accession>A0ABR1J1Y7</accession>
<evidence type="ECO:0008006" key="10">
    <source>
        <dbReference type="Google" id="ProtNLM"/>
    </source>
</evidence>
<feature type="region of interest" description="Disordered" evidence="6">
    <location>
        <begin position="471"/>
        <end position="515"/>
    </location>
</feature>
<evidence type="ECO:0000313" key="8">
    <source>
        <dbReference type="EMBL" id="KAK7444784.1"/>
    </source>
</evidence>
<organism evidence="8 9">
    <name type="scientific">Marasmiellus scandens</name>
    <dbReference type="NCBI Taxonomy" id="2682957"/>
    <lineage>
        <taxon>Eukaryota</taxon>
        <taxon>Fungi</taxon>
        <taxon>Dikarya</taxon>
        <taxon>Basidiomycota</taxon>
        <taxon>Agaricomycotina</taxon>
        <taxon>Agaricomycetes</taxon>
        <taxon>Agaricomycetidae</taxon>
        <taxon>Agaricales</taxon>
        <taxon>Marasmiineae</taxon>
        <taxon>Omphalotaceae</taxon>
        <taxon>Marasmiellus</taxon>
    </lineage>
</organism>
<name>A0ABR1J1Y7_9AGAR</name>